<dbReference type="Proteomes" id="UP000887574">
    <property type="component" value="Unplaced"/>
</dbReference>
<organism evidence="1 2">
    <name type="scientific">Ditylenchus dipsaci</name>
    <dbReference type="NCBI Taxonomy" id="166011"/>
    <lineage>
        <taxon>Eukaryota</taxon>
        <taxon>Metazoa</taxon>
        <taxon>Ecdysozoa</taxon>
        <taxon>Nematoda</taxon>
        <taxon>Chromadorea</taxon>
        <taxon>Rhabditida</taxon>
        <taxon>Tylenchina</taxon>
        <taxon>Tylenchomorpha</taxon>
        <taxon>Sphaerularioidea</taxon>
        <taxon>Anguinidae</taxon>
        <taxon>Anguininae</taxon>
        <taxon>Ditylenchus</taxon>
    </lineage>
</organism>
<evidence type="ECO:0000313" key="1">
    <source>
        <dbReference type="Proteomes" id="UP000887574"/>
    </source>
</evidence>
<reference evidence="2" key="1">
    <citation type="submission" date="2022-11" db="UniProtKB">
        <authorList>
            <consortium name="WormBaseParasite"/>
        </authorList>
    </citation>
    <scope>IDENTIFICATION</scope>
</reference>
<accession>A0A915DQ46</accession>
<name>A0A915DQ46_9BILA</name>
<evidence type="ECO:0000313" key="2">
    <source>
        <dbReference type="WBParaSite" id="jg2194"/>
    </source>
</evidence>
<proteinExistence type="predicted"/>
<keyword evidence="1" id="KW-1185">Reference proteome</keyword>
<protein>
    <submittedName>
        <fullName evidence="2">Uncharacterized protein</fullName>
    </submittedName>
</protein>
<sequence>MRYNDYTHEEFSKCDCIPPYTAEAGNQLQLFKELNSVHGLDLPTTMCQSLSGAQLTCGSEKELNEESFQRIFLAERMQDASEVCLSSKHDFYVP</sequence>
<dbReference type="WBParaSite" id="jg2194">
    <property type="protein sequence ID" value="jg2194"/>
    <property type="gene ID" value="jg2194"/>
</dbReference>
<dbReference type="AlphaFoldDB" id="A0A915DQ46"/>